<evidence type="ECO:0000313" key="4">
    <source>
        <dbReference type="Proteomes" id="UP000005240"/>
    </source>
</evidence>
<proteinExistence type="predicted"/>
<evidence type="ECO:0000313" key="3">
    <source>
        <dbReference type="EnsemblFungi" id="PTTG_26743-t43_1-p1"/>
    </source>
</evidence>
<evidence type="ECO:0000256" key="1">
    <source>
        <dbReference type="SAM" id="Phobius"/>
    </source>
</evidence>
<dbReference type="Proteomes" id="UP000005240">
    <property type="component" value="Unassembled WGS sequence"/>
</dbReference>
<keyword evidence="1" id="KW-0812">Transmembrane</keyword>
<reference evidence="2" key="2">
    <citation type="submission" date="2016-05" db="EMBL/GenBank/DDBJ databases">
        <title>Comparative analysis highlights variable genome content of wheat rusts and divergence of the mating loci.</title>
        <authorList>
            <person name="Cuomo C.A."/>
            <person name="Bakkeren G."/>
            <person name="Szabo L."/>
            <person name="Khalil H."/>
            <person name="Joly D."/>
            <person name="Goldberg J."/>
            <person name="Young S."/>
            <person name="Zeng Q."/>
            <person name="Fellers J."/>
        </authorList>
    </citation>
    <scope>NUCLEOTIDE SEQUENCE [LARGE SCALE GENOMIC DNA]</scope>
    <source>
        <strain evidence="2">1-1 BBBD Race 1</strain>
    </source>
</reference>
<keyword evidence="1" id="KW-1133">Transmembrane helix</keyword>
<accession>A0A180GS62</accession>
<sequence>MDHQYIVPHWAALAERARPSTPLLHSSEQELMSTNLFSTHLRHKKNQKNHFQATLEESSIGHWFVCHGSLQSFTSNVLMFSIVYLFVAICRRLLFMVPLFVLDP</sequence>
<organism evidence="2">
    <name type="scientific">Puccinia triticina (isolate 1-1 / race 1 (BBBD))</name>
    <name type="common">Brown leaf rust fungus</name>
    <dbReference type="NCBI Taxonomy" id="630390"/>
    <lineage>
        <taxon>Eukaryota</taxon>
        <taxon>Fungi</taxon>
        <taxon>Dikarya</taxon>
        <taxon>Basidiomycota</taxon>
        <taxon>Pucciniomycotina</taxon>
        <taxon>Pucciniomycetes</taxon>
        <taxon>Pucciniales</taxon>
        <taxon>Pucciniaceae</taxon>
        <taxon>Puccinia</taxon>
    </lineage>
</organism>
<dbReference type="VEuPathDB" id="FungiDB:PTTG_26743"/>
<feature type="transmembrane region" description="Helical" evidence="1">
    <location>
        <begin position="77"/>
        <end position="101"/>
    </location>
</feature>
<reference evidence="2" key="1">
    <citation type="submission" date="2009-11" db="EMBL/GenBank/DDBJ databases">
        <authorList>
            <consortium name="The Broad Institute Genome Sequencing Platform"/>
            <person name="Ward D."/>
            <person name="Feldgarden M."/>
            <person name="Earl A."/>
            <person name="Young S.K."/>
            <person name="Zeng Q."/>
            <person name="Koehrsen M."/>
            <person name="Alvarado L."/>
            <person name="Berlin A."/>
            <person name="Bochicchio J."/>
            <person name="Borenstein D."/>
            <person name="Chapman S.B."/>
            <person name="Chen Z."/>
            <person name="Engels R."/>
            <person name="Freedman E."/>
            <person name="Gellesch M."/>
            <person name="Goldberg J."/>
            <person name="Griggs A."/>
            <person name="Gujja S."/>
            <person name="Heilman E."/>
            <person name="Heiman D."/>
            <person name="Hepburn T."/>
            <person name="Howarth C."/>
            <person name="Jen D."/>
            <person name="Larson L."/>
            <person name="Lewis B."/>
            <person name="Mehta T."/>
            <person name="Park D."/>
            <person name="Pearson M."/>
            <person name="Roberts A."/>
            <person name="Saif S."/>
            <person name="Shea T."/>
            <person name="Shenoy N."/>
            <person name="Sisk P."/>
            <person name="Stolte C."/>
            <person name="Sykes S."/>
            <person name="Thomson T."/>
            <person name="Walk T."/>
            <person name="White J."/>
            <person name="Yandava C."/>
            <person name="Izard J."/>
            <person name="Baranova O.V."/>
            <person name="Blanton J.M."/>
            <person name="Tanner A.C."/>
            <person name="Dewhirst F.E."/>
            <person name="Haas B."/>
            <person name="Nusbaum C."/>
            <person name="Birren B."/>
        </authorList>
    </citation>
    <scope>NUCLEOTIDE SEQUENCE [LARGE SCALE GENOMIC DNA]</scope>
    <source>
        <strain evidence="2">1-1 BBBD Race 1</strain>
    </source>
</reference>
<keyword evidence="4" id="KW-1185">Reference proteome</keyword>
<keyword evidence="1" id="KW-0472">Membrane</keyword>
<evidence type="ECO:0000313" key="2">
    <source>
        <dbReference type="EMBL" id="OAV95219.1"/>
    </source>
</evidence>
<protein>
    <submittedName>
        <fullName evidence="2 3">Uncharacterized protein</fullName>
    </submittedName>
</protein>
<dbReference type="EnsemblFungi" id="PTTG_26743-t43_1">
    <property type="protein sequence ID" value="PTTG_26743-t43_1-p1"/>
    <property type="gene ID" value="PTTG_26743"/>
</dbReference>
<name>A0A180GS62_PUCT1</name>
<dbReference type="EMBL" id="ADAS02000031">
    <property type="protein sequence ID" value="OAV95219.1"/>
    <property type="molecule type" value="Genomic_DNA"/>
</dbReference>
<dbReference type="AlphaFoldDB" id="A0A180GS62"/>
<reference evidence="3 4" key="3">
    <citation type="journal article" date="2017" name="G3 (Bethesda)">
        <title>Comparative analysis highlights variable genome content of wheat rusts and divergence of the mating loci.</title>
        <authorList>
            <person name="Cuomo C.A."/>
            <person name="Bakkeren G."/>
            <person name="Khalil H.B."/>
            <person name="Panwar V."/>
            <person name="Joly D."/>
            <person name="Linning R."/>
            <person name="Sakthikumar S."/>
            <person name="Song X."/>
            <person name="Adiconis X."/>
            <person name="Fan L."/>
            <person name="Goldberg J.M."/>
            <person name="Levin J.Z."/>
            <person name="Young S."/>
            <person name="Zeng Q."/>
            <person name="Anikster Y."/>
            <person name="Bruce M."/>
            <person name="Wang M."/>
            <person name="Yin C."/>
            <person name="McCallum B."/>
            <person name="Szabo L.J."/>
            <person name="Hulbert S."/>
            <person name="Chen X."/>
            <person name="Fellers J.P."/>
        </authorList>
    </citation>
    <scope>NUCLEOTIDE SEQUENCE</scope>
    <source>
        <strain evidence="4">Isolate 1-1 / race 1 (BBBD)</strain>
        <strain evidence="3">isolate 1-1 / race 1 (BBBD)</strain>
    </source>
</reference>
<gene>
    <name evidence="2" type="ORF">PTTG_26743</name>
</gene>
<reference evidence="3" key="4">
    <citation type="submission" date="2025-05" db="UniProtKB">
        <authorList>
            <consortium name="EnsemblFungi"/>
        </authorList>
    </citation>
    <scope>IDENTIFICATION</scope>
    <source>
        <strain evidence="3">isolate 1-1 / race 1 (BBBD)</strain>
    </source>
</reference>